<gene>
    <name evidence="2" type="ORF">PEVE_00019823</name>
</gene>
<comment type="caution">
    <text evidence="2">The sequence shown here is derived from an EMBL/GenBank/DDBJ whole genome shotgun (WGS) entry which is preliminary data.</text>
</comment>
<feature type="region of interest" description="Disordered" evidence="1">
    <location>
        <begin position="103"/>
        <end position="147"/>
    </location>
</feature>
<organism evidence="2 3">
    <name type="scientific">Porites evermanni</name>
    <dbReference type="NCBI Taxonomy" id="104178"/>
    <lineage>
        <taxon>Eukaryota</taxon>
        <taxon>Metazoa</taxon>
        <taxon>Cnidaria</taxon>
        <taxon>Anthozoa</taxon>
        <taxon>Hexacorallia</taxon>
        <taxon>Scleractinia</taxon>
        <taxon>Fungiina</taxon>
        <taxon>Poritidae</taxon>
        <taxon>Porites</taxon>
    </lineage>
</organism>
<sequence length="248" mass="28687">MSLLKLKEMVKRKAELGDKINFVRDAILKNQLGEQMSQESFQKVFKPITSKLDDVALGNLKLPAVQRKRGRKMAVPDYGIPLYDEDIPDYEVVDLFDEEEIQPEKNKQLVPKPTTYEESLADKKKRGKQIYVDPQYLPPEPEDLPPEYDEDEVPDYALGEEDRTAKILKDLEIADCDNVNKFLSQPEMTPQKTRSYLHNVIVNANFRRNQVKGYKARVTLAYKQGQIGEAERAQEIKRIDDARVFLNQ</sequence>
<name>A0ABN8M202_9CNID</name>
<evidence type="ECO:0000256" key="1">
    <source>
        <dbReference type="SAM" id="MobiDB-lite"/>
    </source>
</evidence>
<dbReference type="EMBL" id="CALNXI010000267">
    <property type="protein sequence ID" value="CAH3023602.1"/>
    <property type="molecule type" value="Genomic_DNA"/>
</dbReference>
<proteinExistence type="predicted"/>
<keyword evidence="3" id="KW-1185">Reference proteome</keyword>
<reference evidence="2 3" key="1">
    <citation type="submission" date="2022-05" db="EMBL/GenBank/DDBJ databases">
        <authorList>
            <consortium name="Genoscope - CEA"/>
            <person name="William W."/>
        </authorList>
    </citation>
    <scope>NUCLEOTIDE SEQUENCE [LARGE SCALE GENOMIC DNA]</scope>
</reference>
<evidence type="ECO:0000313" key="2">
    <source>
        <dbReference type="EMBL" id="CAH3023602.1"/>
    </source>
</evidence>
<protein>
    <submittedName>
        <fullName evidence="2">Uncharacterized protein</fullName>
    </submittedName>
</protein>
<accession>A0ABN8M202</accession>
<dbReference type="Proteomes" id="UP001159427">
    <property type="component" value="Unassembled WGS sequence"/>
</dbReference>
<evidence type="ECO:0000313" key="3">
    <source>
        <dbReference type="Proteomes" id="UP001159427"/>
    </source>
</evidence>